<dbReference type="Proteomes" id="UP000035017">
    <property type="component" value="Unassembled WGS sequence"/>
</dbReference>
<dbReference type="GO" id="GO:0016887">
    <property type="term" value="F:ATP hydrolysis activity"/>
    <property type="evidence" value="ECO:0007669"/>
    <property type="project" value="InterPro"/>
</dbReference>
<accession>A0A0D0JRU1</accession>
<dbReference type="InterPro" id="IPR014155">
    <property type="entry name" value="VirB11"/>
</dbReference>
<evidence type="ECO:0000256" key="1">
    <source>
        <dbReference type="ARBA" id="ARBA00006611"/>
    </source>
</evidence>
<keyword evidence="3" id="KW-0963">Cytoplasm</keyword>
<dbReference type="GO" id="GO:0005524">
    <property type="term" value="F:ATP binding"/>
    <property type="evidence" value="ECO:0007669"/>
    <property type="project" value="UniProtKB-UniRule"/>
</dbReference>
<evidence type="ECO:0000256" key="3">
    <source>
        <dbReference type="RuleBase" id="RU366071"/>
    </source>
</evidence>
<comment type="caution">
    <text evidence="5">The sequence shown here is derived from an EMBL/GenBank/DDBJ whole genome shotgun (WGS) entry which is preliminary data.</text>
</comment>
<keyword evidence="2 3" id="KW-0067">ATP-binding</keyword>
<sequence length="336" mass="36678">MNVAPAKKKIHYWLDDFLTPLKQYLDNPAVQEISINKPGAVFIEEIGASHMKEYAVEAMTAETIARIGEQVAAHTGQFINETNPILSASLPTGERIQVVLPPVAPEGGMISIRKQVVNNLTLEEYRDKGALNKVAVYSSDITDDDRHLRELLAKKDIYGFLKFAVQSRVTILVSGGTASGKTTFLNACLQTVGKEERIITLEDTRELTPPQRNVARLVASRGGQGIANIGILELLESSLRMRPDRLFVGEIRGSEAFAFLRAINTGHPGSMATIHADTPSGAYEQLCMMVMQAGLGGAFSKADLMDYIKSVIPIVVQLRKVGGQRGISDILFTRGE</sequence>
<protein>
    <recommendedName>
        <fullName evidence="3">Type IV secretion system protein</fullName>
    </recommendedName>
</protein>
<dbReference type="Gene3D" id="3.40.50.300">
    <property type="entry name" value="P-loop containing nucleotide triphosphate hydrolases"/>
    <property type="match status" value="1"/>
</dbReference>
<dbReference type="AlphaFoldDB" id="A0A0D0JRU1"/>
<comment type="function">
    <text evidence="3">Part of the Type IV secretion system.</text>
</comment>
<dbReference type="SUPFAM" id="SSF52540">
    <property type="entry name" value="P-loop containing nucleoside triphosphate hydrolases"/>
    <property type="match status" value="1"/>
</dbReference>
<dbReference type="PANTHER" id="PTHR30486:SF6">
    <property type="entry name" value="TYPE IV PILUS RETRACTATION ATPASE PILT"/>
    <property type="match status" value="1"/>
</dbReference>
<feature type="domain" description="Bacterial type II secretion system protein E" evidence="4">
    <location>
        <begin position="19"/>
        <end position="307"/>
    </location>
</feature>
<dbReference type="Gene3D" id="3.30.450.90">
    <property type="match status" value="1"/>
</dbReference>
<dbReference type="CDD" id="cd01130">
    <property type="entry name" value="VirB11-like_ATPase"/>
    <property type="match status" value="1"/>
</dbReference>
<comment type="similarity">
    <text evidence="1 3">Belongs to the GSP E family.</text>
</comment>
<dbReference type="GO" id="GO:0005737">
    <property type="term" value="C:cytoplasm"/>
    <property type="evidence" value="ECO:0007669"/>
    <property type="project" value="UniProtKB-SubCell"/>
</dbReference>
<gene>
    <name evidence="5" type="ORF">RU07_23040</name>
</gene>
<evidence type="ECO:0000256" key="2">
    <source>
        <dbReference type="ARBA" id="ARBA00022840"/>
    </source>
</evidence>
<dbReference type="GO" id="GO:0043684">
    <property type="term" value="C:type IV secretion system complex"/>
    <property type="evidence" value="ECO:0007669"/>
    <property type="project" value="UniProtKB-UniRule"/>
</dbReference>
<dbReference type="NCBIfam" id="TIGR02788">
    <property type="entry name" value="VirB11"/>
    <property type="match status" value="1"/>
</dbReference>
<comment type="subcellular location">
    <subcellularLocation>
        <location evidence="3">Cytoplasm</location>
    </subcellularLocation>
</comment>
<evidence type="ECO:0000313" key="6">
    <source>
        <dbReference type="Proteomes" id="UP000035017"/>
    </source>
</evidence>
<name>A0A0D0JRU1_AGRTU</name>
<proteinExistence type="inferred from homology"/>
<reference evidence="5 6" key="1">
    <citation type="submission" date="2014-12" db="EMBL/GenBank/DDBJ databases">
        <title>16Stimator: statistical estimation of ribosomal gene copy numbers from draft genome assemblies.</title>
        <authorList>
            <person name="Perisin M.A."/>
            <person name="Vetter M."/>
            <person name="Gilbert J.A."/>
            <person name="Bergelson J."/>
        </authorList>
    </citation>
    <scope>NUCLEOTIDE SEQUENCE [LARGE SCALE GENOMIC DNA]</scope>
    <source>
        <strain evidence="5 6">MEJ076</strain>
    </source>
</reference>
<dbReference type="PANTHER" id="PTHR30486">
    <property type="entry name" value="TWITCHING MOTILITY PROTEIN PILT"/>
    <property type="match status" value="1"/>
</dbReference>
<evidence type="ECO:0000313" key="5">
    <source>
        <dbReference type="EMBL" id="KIP98107.1"/>
    </source>
</evidence>
<keyword evidence="3" id="KW-0547">Nucleotide-binding</keyword>
<organism evidence="5 6">
    <name type="scientific">Agrobacterium tumefaciens</name>
    <dbReference type="NCBI Taxonomy" id="358"/>
    <lineage>
        <taxon>Bacteria</taxon>
        <taxon>Pseudomonadati</taxon>
        <taxon>Pseudomonadota</taxon>
        <taxon>Alphaproteobacteria</taxon>
        <taxon>Hyphomicrobiales</taxon>
        <taxon>Rhizobiaceae</taxon>
        <taxon>Rhizobium/Agrobacterium group</taxon>
        <taxon>Agrobacterium</taxon>
        <taxon>Agrobacterium tumefaciens complex</taxon>
    </lineage>
</organism>
<evidence type="ECO:0000259" key="4">
    <source>
        <dbReference type="Pfam" id="PF00437"/>
    </source>
</evidence>
<dbReference type="EMBL" id="JXQV01000045">
    <property type="protein sequence ID" value="KIP98107.1"/>
    <property type="molecule type" value="Genomic_DNA"/>
</dbReference>
<dbReference type="Pfam" id="PF00437">
    <property type="entry name" value="T2SSE"/>
    <property type="match status" value="1"/>
</dbReference>
<dbReference type="GO" id="GO:0044097">
    <property type="term" value="P:secretion by the type IV secretion system"/>
    <property type="evidence" value="ECO:0007669"/>
    <property type="project" value="InterPro"/>
</dbReference>
<dbReference type="InterPro" id="IPR027417">
    <property type="entry name" value="P-loop_NTPase"/>
</dbReference>
<dbReference type="InterPro" id="IPR050921">
    <property type="entry name" value="T4SS_GSP_E_ATPase"/>
</dbReference>
<dbReference type="InterPro" id="IPR001482">
    <property type="entry name" value="T2SS/T4SS_dom"/>
</dbReference>
<dbReference type="OrthoDB" id="9810761at2"/>